<evidence type="ECO:0000256" key="2">
    <source>
        <dbReference type="ARBA" id="ARBA00022692"/>
    </source>
</evidence>
<evidence type="ECO:0000256" key="1">
    <source>
        <dbReference type="ARBA" id="ARBA00004141"/>
    </source>
</evidence>
<gene>
    <name evidence="7" type="ORF">KGM_206245</name>
</gene>
<keyword evidence="3 5" id="KW-1133">Transmembrane helix</keyword>
<dbReference type="KEGG" id="dpl:KGM_206245"/>
<sequence>MSGHERRGQSDNVAVTNDAFGQMFLVIFGLCCSAITDGFIFGQMSGMIDSLHHDKELMGLSEDDLSWIASLLNITCFCGIAIVGILVETLGRKRTLSAVTSPIILYWLIVSYGQNKFTLLSSRILIGFFYGGILLLIHISIGEYMPPVLRPILSNIISCIGISTGTLIGHILSILLNWRTVALIGILPTTLSAILPFFWVESPSWLASKGLYEECENSFKTLYKKNNVSQEVKMLVNTEKQKQKGPNRTSEYLKNIKMACRQKYFWEVMFLGIVTNLYRVASGRILFGTLAITILKEITKSTDILYFTFFVDGFVIIGYLISCALLCKFKMKTLLLTLGVVANLFLISLASVLYGFSASNVYMAWIKVFLLALYFTSVSAGPLPVLETILTEIFPLKIKAFCITIQGFICGIFQFLSVKMSPSMFLEIGYHGVFITHSLVMFLCLIYLWKFLPETNKRTLQEIEMYFKKKEYPNNSDNLRDFQTEIT</sequence>
<feature type="transmembrane region" description="Helical" evidence="5">
    <location>
        <begin position="181"/>
        <end position="200"/>
    </location>
</feature>
<dbReference type="EMBL" id="AGBW02013172">
    <property type="protein sequence ID" value="OWR43913.1"/>
    <property type="molecule type" value="Genomic_DNA"/>
</dbReference>
<name>A0A212EQZ2_DANPL</name>
<dbReference type="Proteomes" id="UP000007151">
    <property type="component" value="Unassembled WGS sequence"/>
</dbReference>
<comment type="caution">
    <text evidence="7">The sequence shown here is derived from an EMBL/GenBank/DDBJ whole genome shotgun (WGS) entry which is preliminary data.</text>
</comment>
<keyword evidence="7" id="KW-0813">Transport</keyword>
<feature type="transmembrane region" description="Helical" evidence="5">
    <location>
        <begin position="428"/>
        <end position="449"/>
    </location>
</feature>
<keyword evidence="4 5" id="KW-0472">Membrane</keyword>
<feature type="transmembrane region" description="Helical" evidence="5">
    <location>
        <begin position="65"/>
        <end position="87"/>
    </location>
</feature>
<proteinExistence type="predicted"/>
<dbReference type="Gene3D" id="1.20.1250.20">
    <property type="entry name" value="MFS general substrate transporter like domains"/>
    <property type="match status" value="1"/>
</dbReference>
<dbReference type="SUPFAM" id="SSF103473">
    <property type="entry name" value="MFS general substrate transporter"/>
    <property type="match status" value="1"/>
</dbReference>
<dbReference type="PANTHER" id="PTHR48021">
    <property type="match status" value="1"/>
</dbReference>
<dbReference type="PROSITE" id="PS50850">
    <property type="entry name" value="MFS"/>
    <property type="match status" value="1"/>
</dbReference>
<evidence type="ECO:0000256" key="3">
    <source>
        <dbReference type="ARBA" id="ARBA00022989"/>
    </source>
</evidence>
<keyword evidence="7" id="KW-0762">Sugar transport</keyword>
<dbReference type="InterPro" id="IPR050549">
    <property type="entry name" value="MFS_Trehalose_Transporter"/>
</dbReference>
<keyword evidence="8" id="KW-1185">Reference proteome</keyword>
<dbReference type="GO" id="GO:0022857">
    <property type="term" value="F:transmembrane transporter activity"/>
    <property type="evidence" value="ECO:0007669"/>
    <property type="project" value="InterPro"/>
</dbReference>
<dbReference type="GO" id="GO:0016020">
    <property type="term" value="C:membrane"/>
    <property type="evidence" value="ECO:0007669"/>
    <property type="project" value="UniProtKB-SubCell"/>
</dbReference>
<dbReference type="InterPro" id="IPR036259">
    <property type="entry name" value="MFS_trans_sf"/>
</dbReference>
<feature type="transmembrane region" description="Helical" evidence="5">
    <location>
        <begin position="304"/>
        <end position="327"/>
    </location>
</feature>
<comment type="subcellular location">
    <subcellularLocation>
        <location evidence="1">Membrane</location>
        <topology evidence="1">Multi-pass membrane protein</topology>
    </subcellularLocation>
</comment>
<feature type="domain" description="Major facilitator superfamily (MFS) profile" evidence="6">
    <location>
        <begin position="22"/>
        <end position="456"/>
    </location>
</feature>
<reference evidence="7 8" key="1">
    <citation type="journal article" date="2011" name="Cell">
        <title>The monarch butterfly genome yields insights into long-distance migration.</title>
        <authorList>
            <person name="Zhan S."/>
            <person name="Merlin C."/>
            <person name="Boore J.L."/>
            <person name="Reppert S.M."/>
        </authorList>
    </citation>
    <scope>NUCLEOTIDE SEQUENCE [LARGE SCALE GENOMIC DNA]</scope>
    <source>
        <strain evidence="7">F-2</strain>
    </source>
</reference>
<protein>
    <submittedName>
        <fullName evidence="7">Sugar transporter protein 3</fullName>
    </submittedName>
</protein>
<accession>A0A212EQZ2</accession>
<feature type="transmembrane region" description="Helical" evidence="5">
    <location>
        <begin position="398"/>
        <end position="416"/>
    </location>
</feature>
<dbReference type="Pfam" id="PF00083">
    <property type="entry name" value="Sugar_tr"/>
    <property type="match status" value="1"/>
</dbReference>
<dbReference type="InParanoid" id="A0A212EQZ2"/>
<keyword evidence="2 5" id="KW-0812">Transmembrane</keyword>
<evidence type="ECO:0000313" key="7">
    <source>
        <dbReference type="EMBL" id="OWR43913.1"/>
    </source>
</evidence>
<organism evidence="7 8">
    <name type="scientific">Danaus plexippus plexippus</name>
    <dbReference type="NCBI Taxonomy" id="278856"/>
    <lineage>
        <taxon>Eukaryota</taxon>
        <taxon>Metazoa</taxon>
        <taxon>Ecdysozoa</taxon>
        <taxon>Arthropoda</taxon>
        <taxon>Hexapoda</taxon>
        <taxon>Insecta</taxon>
        <taxon>Pterygota</taxon>
        <taxon>Neoptera</taxon>
        <taxon>Endopterygota</taxon>
        <taxon>Lepidoptera</taxon>
        <taxon>Glossata</taxon>
        <taxon>Ditrysia</taxon>
        <taxon>Papilionoidea</taxon>
        <taxon>Nymphalidae</taxon>
        <taxon>Danainae</taxon>
        <taxon>Danaini</taxon>
        <taxon>Danaina</taxon>
        <taxon>Danaus</taxon>
        <taxon>Danaus</taxon>
    </lineage>
</organism>
<dbReference type="InterPro" id="IPR020846">
    <property type="entry name" value="MFS_dom"/>
</dbReference>
<dbReference type="STRING" id="278856.A0A212EQZ2"/>
<feature type="transmembrane region" description="Helical" evidence="5">
    <location>
        <begin position="362"/>
        <end position="386"/>
    </location>
</feature>
<dbReference type="PANTHER" id="PTHR48021:SF1">
    <property type="entry name" value="GH07001P-RELATED"/>
    <property type="match status" value="1"/>
</dbReference>
<evidence type="ECO:0000256" key="5">
    <source>
        <dbReference type="SAM" id="Phobius"/>
    </source>
</evidence>
<dbReference type="AlphaFoldDB" id="A0A212EQZ2"/>
<feature type="transmembrane region" description="Helical" evidence="5">
    <location>
        <begin position="153"/>
        <end position="175"/>
    </location>
</feature>
<evidence type="ECO:0000256" key="4">
    <source>
        <dbReference type="ARBA" id="ARBA00023136"/>
    </source>
</evidence>
<dbReference type="InterPro" id="IPR005828">
    <property type="entry name" value="MFS_sugar_transport-like"/>
</dbReference>
<feature type="transmembrane region" description="Helical" evidence="5">
    <location>
        <begin position="334"/>
        <end position="356"/>
    </location>
</feature>
<evidence type="ECO:0000313" key="8">
    <source>
        <dbReference type="Proteomes" id="UP000007151"/>
    </source>
</evidence>
<feature type="transmembrane region" description="Helical" evidence="5">
    <location>
        <begin position="120"/>
        <end position="141"/>
    </location>
</feature>
<feature type="transmembrane region" description="Helical" evidence="5">
    <location>
        <begin position="20"/>
        <end position="45"/>
    </location>
</feature>
<evidence type="ECO:0000259" key="6">
    <source>
        <dbReference type="PROSITE" id="PS50850"/>
    </source>
</evidence>